<dbReference type="SUPFAM" id="SSF52540">
    <property type="entry name" value="P-loop containing nucleoside triphosphate hydrolases"/>
    <property type="match status" value="1"/>
</dbReference>
<keyword evidence="5" id="KW-0342">GTP-binding</keyword>
<sequence>MASGVHMPEPQCLIENINGRLAVNPKALKLLSAIKQPLVVVAIVGLYRTGKSYLMNKLAGKNKGFSVGSTVQSHTKGIWMWCVPHPRKPDHTLVLLDTEGLGDVEKGDKKNDTQIFVLALLLSSTFVYNTMNKIDQRAIDLLHYVAELATWLQTVSSTDADEVSGPEDSVSNCPDLVWTLRDFFLDLEVNGHPITTDEYLENSLRPKPGADKSLQNFNLPRQCIQKFFPTKKCFIFDSPTHRKKLAQLETLHDDDLEPDFVQQVAEFCSYIFSHSKSKTLPEGSKANGSHLERVVLTYVKAISSGDLPCVENTVLALAQVKNSAAMKTAIAHYDQLMGQNLHLPTETLQELLDLHRICKKVAIEVFVMNSFKDVDHGFQKKLETLLEAKQNELHERNLKTSLDRCSSLLQVIFEPLEEEVKQGFYSIPGGHRLFMQRREELKAVYYQVPWKGLQAEEALRKYLQSKESMNVTIFQTDLALTQREKEMEEARLQAEAVNFKVQVLAAILTQQHQMMEQRQRFYQEQVRRMEINRLHQQVLQQRAQERYLQEEAKRIQERAQAENKRLQDELEHLQINDSNDDKCIIL</sequence>
<dbReference type="eggNOG" id="KOG2037">
    <property type="taxonomic scope" value="Eukaryota"/>
</dbReference>
<dbReference type="FunFam" id="1.20.1000.10:FF:000001">
    <property type="entry name" value="Guanylate binding protein 1"/>
    <property type="match status" value="1"/>
</dbReference>
<dbReference type="GO" id="GO:0071346">
    <property type="term" value="P:cellular response to type II interferon"/>
    <property type="evidence" value="ECO:0000318"/>
    <property type="project" value="GO_Central"/>
</dbReference>
<name>A0A287AUT0_PIG</name>
<dbReference type="CDD" id="cd01851">
    <property type="entry name" value="GBP"/>
    <property type="match status" value="1"/>
</dbReference>
<dbReference type="InterPro" id="IPR027417">
    <property type="entry name" value="P-loop_NTPase"/>
</dbReference>
<dbReference type="GO" id="GO:0051604">
    <property type="term" value="P:protein maturation"/>
    <property type="evidence" value="ECO:0007669"/>
    <property type="project" value="Ensembl"/>
</dbReference>
<dbReference type="GO" id="GO:0051607">
    <property type="term" value="P:defense response to virus"/>
    <property type="evidence" value="ECO:0007669"/>
    <property type="project" value="Ensembl"/>
</dbReference>
<evidence type="ECO:0000256" key="2">
    <source>
        <dbReference type="ARBA" id="ARBA00022741"/>
    </source>
</evidence>
<dbReference type="Gene3D" id="1.20.1000.10">
    <property type="entry name" value="Guanylate-binding protein, C-terminal domain"/>
    <property type="match status" value="1"/>
</dbReference>
<reference evidence="9" key="4">
    <citation type="submission" date="2025-09" db="UniProtKB">
        <authorList>
            <consortium name="Ensembl"/>
        </authorList>
    </citation>
    <scope>IDENTIFICATION</scope>
</reference>
<feature type="coiled-coil region" evidence="7">
    <location>
        <begin position="549"/>
        <end position="576"/>
    </location>
</feature>
<dbReference type="PANTHER" id="PTHR10751">
    <property type="entry name" value="GUANYLATE BINDING PROTEIN"/>
    <property type="match status" value="1"/>
</dbReference>
<dbReference type="InterPro" id="IPR003191">
    <property type="entry name" value="Guanylate-bd/ATL_C"/>
</dbReference>
<dbReference type="Proteomes" id="UP000008227">
    <property type="component" value="Chromosome 4"/>
</dbReference>
<reference evidence="9" key="2">
    <citation type="journal article" date="2020" name="Gigascience">
        <title>An improved pig reference genome sequence to enable pig genetics and genomics research.</title>
        <authorList>
            <person name="Warr A."/>
            <person name="Affara N."/>
            <person name="Aken B."/>
            <person name="Beiki H."/>
            <person name="Bickhart D.M."/>
            <person name="Billis K."/>
            <person name="Chow W."/>
            <person name="Eory L."/>
            <person name="Finlayson H.A."/>
            <person name="Flicek P."/>
            <person name="Giron C.G."/>
            <person name="Griffin D.K."/>
            <person name="Hall R."/>
            <person name="Hannum G."/>
            <person name="Hourlier T."/>
            <person name="Howe K."/>
            <person name="Hume D.A."/>
            <person name="Izuogu O."/>
            <person name="Kim K."/>
            <person name="Koren S."/>
            <person name="Liu H."/>
            <person name="Manchanda N."/>
            <person name="Martin F.J."/>
            <person name="Nonneman D.J."/>
            <person name="O'Connor R.E."/>
            <person name="Phillippy A.M."/>
            <person name="Rohrer G.A."/>
            <person name="Rosen B.D."/>
            <person name="Rund L.A."/>
            <person name="Sargent C.A."/>
            <person name="Schook L.B."/>
            <person name="Schroeder S.G."/>
            <person name="Schwartz A.S."/>
            <person name="Skinner B.M."/>
            <person name="Talbot R."/>
            <person name="Tseng E."/>
            <person name="Tuggle C.K."/>
            <person name="Watson M."/>
            <person name="Smith T.P.L."/>
            <person name="Archibald A.L."/>
        </authorList>
    </citation>
    <scope>NUCLEOTIDE SEQUENCE [LARGE SCALE GENOMIC DNA]</scope>
    <source>
        <strain evidence="9">Duroc</strain>
    </source>
</reference>
<dbReference type="GO" id="GO:0046718">
    <property type="term" value="P:symbiont entry into host cell"/>
    <property type="evidence" value="ECO:0007669"/>
    <property type="project" value="Ensembl"/>
</dbReference>
<dbReference type="Pfam" id="PF02841">
    <property type="entry name" value="GBP_C"/>
    <property type="match status" value="1"/>
</dbReference>
<evidence type="ECO:0000256" key="5">
    <source>
        <dbReference type="ARBA" id="ARBA00023134"/>
    </source>
</evidence>
<dbReference type="GO" id="GO:0005525">
    <property type="term" value="F:GTP binding"/>
    <property type="evidence" value="ECO:0000318"/>
    <property type="project" value="GO_Central"/>
</dbReference>
<dbReference type="FunFam" id="3.40.50.300:FF:000422">
    <property type="entry name" value="Guanylate-binding protein 1"/>
    <property type="match status" value="1"/>
</dbReference>
<dbReference type="GO" id="GO:1900227">
    <property type="term" value="P:positive regulation of NLRP3 inflammasome complex assembly"/>
    <property type="evidence" value="ECO:0007669"/>
    <property type="project" value="Ensembl"/>
</dbReference>
<evidence type="ECO:0000256" key="3">
    <source>
        <dbReference type="ARBA" id="ARBA00022801"/>
    </source>
</evidence>
<evidence type="ECO:0000313" key="10">
    <source>
        <dbReference type="Proteomes" id="UP000008227"/>
    </source>
</evidence>
<dbReference type="SMR" id="A0A287AUT0"/>
<dbReference type="Ensembl" id="ENSSSCT00000061247.3">
    <property type="protein sequence ID" value="ENSSSCP00000047871.2"/>
    <property type="gene ID" value="ENSSSCG00000062656.1"/>
</dbReference>
<reference evidence="10" key="1">
    <citation type="submission" date="2009-11" db="EMBL/GenBank/DDBJ databases">
        <authorList>
            <consortium name="Porcine genome sequencing project"/>
        </authorList>
    </citation>
    <scope>NUCLEOTIDE SEQUENCE [LARGE SCALE GENOMIC DNA]</scope>
    <source>
        <strain evidence="10">Duroc</strain>
    </source>
</reference>
<proteinExistence type="inferred from homology"/>
<dbReference type="AlphaFoldDB" id="A0A287AUT0"/>
<dbReference type="GO" id="GO:0051289">
    <property type="term" value="P:protein homotetramerization"/>
    <property type="evidence" value="ECO:0007669"/>
    <property type="project" value="Ensembl"/>
</dbReference>
<dbReference type="GO" id="GO:0004866">
    <property type="term" value="F:endopeptidase inhibitor activity"/>
    <property type="evidence" value="ECO:0007669"/>
    <property type="project" value="Ensembl"/>
</dbReference>
<dbReference type="GO" id="GO:0000139">
    <property type="term" value="C:Golgi membrane"/>
    <property type="evidence" value="ECO:0007669"/>
    <property type="project" value="Ensembl"/>
</dbReference>
<keyword evidence="7" id="KW-0175">Coiled coil</keyword>
<dbReference type="Bgee" id="ENSSSCG00000024973">
    <property type="expression patterns" value="Expressed in caecum and 42 other cell types or tissues"/>
</dbReference>
<dbReference type="GO" id="GO:0032731">
    <property type="term" value="P:positive regulation of interleukin-1 beta production"/>
    <property type="evidence" value="ECO:0007669"/>
    <property type="project" value="Ensembl"/>
</dbReference>
<keyword evidence="3" id="KW-0378">Hydrolase</keyword>
<evidence type="ECO:0000313" key="9">
    <source>
        <dbReference type="Ensembl" id="ENSSSCP00000047871.2"/>
    </source>
</evidence>
<dbReference type="GO" id="GO:0042803">
    <property type="term" value="F:protein homodimerization activity"/>
    <property type="evidence" value="ECO:0007669"/>
    <property type="project" value="Ensembl"/>
</dbReference>
<dbReference type="ExpressionAtlas" id="A0A287AUT0">
    <property type="expression patterns" value="baseline and differential"/>
</dbReference>
<dbReference type="InterPro" id="IPR036543">
    <property type="entry name" value="Guanylate-bd_C_sf"/>
</dbReference>
<evidence type="ECO:0000259" key="8">
    <source>
        <dbReference type="PROSITE" id="PS51715"/>
    </source>
</evidence>
<gene>
    <name evidence="9" type="primary">GBP5</name>
</gene>
<dbReference type="Gene3D" id="3.40.50.300">
    <property type="entry name" value="P-loop containing nucleotide triphosphate hydrolases"/>
    <property type="match status" value="1"/>
</dbReference>
<dbReference type="Pfam" id="PF02263">
    <property type="entry name" value="GBP"/>
    <property type="match status" value="1"/>
</dbReference>
<evidence type="ECO:0000256" key="7">
    <source>
        <dbReference type="SAM" id="Coils"/>
    </source>
</evidence>
<dbReference type="SUPFAM" id="SSF48340">
    <property type="entry name" value="Interferon-induced guanylate-binding protein 1 (GBP1), C-terminal domain"/>
    <property type="match status" value="1"/>
</dbReference>
<dbReference type="InterPro" id="IPR015894">
    <property type="entry name" value="Guanylate-bd_N"/>
</dbReference>
<keyword evidence="10" id="KW-1185">Reference proteome</keyword>
<keyword evidence="4" id="KW-0391">Immunity</keyword>
<reference evidence="9" key="3">
    <citation type="submission" date="2025-08" db="UniProtKB">
        <authorList>
            <consortium name="Ensembl"/>
        </authorList>
    </citation>
    <scope>IDENTIFICATION</scope>
</reference>
<dbReference type="GO" id="GO:0034067">
    <property type="term" value="P:protein localization to Golgi apparatus"/>
    <property type="evidence" value="ECO:0007669"/>
    <property type="project" value="Ensembl"/>
</dbReference>
<dbReference type="InterPro" id="IPR037684">
    <property type="entry name" value="GBP_C"/>
</dbReference>
<protein>
    <submittedName>
        <fullName evidence="9">Guanylate binding protein 5</fullName>
    </submittedName>
</protein>
<keyword evidence="2" id="KW-0547">Nucleotide-binding</keyword>
<comment type="similarity">
    <text evidence="6">Belongs to the TRAFAC class dynamin-like GTPase superfamily. GB1/RHD3 GTPase family.</text>
</comment>
<dbReference type="GO" id="GO:0048471">
    <property type="term" value="C:perinuclear region of cytoplasm"/>
    <property type="evidence" value="ECO:0007669"/>
    <property type="project" value="Ensembl"/>
</dbReference>
<evidence type="ECO:0000256" key="1">
    <source>
        <dbReference type="ARBA" id="ARBA00022588"/>
    </source>
</evidence>
<accession>A0A287AUT0</accession>
<dbReference type="InterPro" id="IPR030386">
    <property type="entry name" value="G_GB1_RHD3_dom"/>
</dbReference>
<organism evidence="9 10">
    <name type="scientific">Sus scrofa</name>
    <name type="common">Pig</name>
    <dbReference type="NCBI Taxonomy" id="9823"/>
    <lineage>
        <taxon>Eukaryota</taxon>
        <taxon>Metazoa</taxon>
        <taxon>Chordata</taxon>
        <taxon>Craniata</taxon>
        <taxon>Vertebrata</taxon>
        <taxon>Euteleostomi</taxon>
        <taxon>Mammalia</taxon>
        <taxon>Eutheria</taxon>
        <taxon>Laurasiatheria</taxon>
        <taxon>Artiodactyla</taxon>
        <taxon>Suina</taxon>
        <taxon>Suidae</taxon>
        <taxon>Sus</taxon>
    </lineage>
</organism>
<dbReference type="GeneTree" id="ENSGT00940000162684"/>
<dbReference type="GO" id="GO:0003924">
    <property type="term" value="F:GTPase activity"/>
    <property type="evidence" value="ECO:0000318"/>
    <property type="project" value="GO_Central"/>
</dbReference>
<keyword evidence="1" id="KW-0399">Innate immunity</keyword>
<evidence type="ECO:0000256" key="6">
    <source>
        <dbReference type="PROSITE-ProRule" id="PRU01052"/>
    </source>
</evidence>
<feature type="domain" description="GB1/RHD3-type G" evidence="8">
    <location>
        <begin position="35"/>
        <end position="276"/>
    </location>
</feature>
<dbReference type="CDD" id="cd16269">
    <property type="entry name" value="GBP_C"/>
    <property type="match status" value="1"/>
</dbReference>
<evidence type="ECO:0000256" key="4">
    <source>
        <dbReference type="ARBA" id="ARBA00022859"/>
    </source>
</evidence>
<dbReference type="GO" id="GO:0031410">
    <property type="term" value="C:cytoplasmic vesicle"/>
    <property type="evidence" value="ECO:0000318"/>
    <property type="project" value="GO_Central"/>
</dbReference>
<dbReference type="PROSITE" id="PS51715">
    <property type="entry name" value="G_GB1_RHD3"/>
    <property type="match status" value="1"/>
</dbReference>